<sequence length="101" mass="12049">MKLHTKHKIVHYSYGLYLLGYFLLLLGVNFISETYVYYLKNIIEFIISILLLYKFSFKDSNKFNYFDKTIIVISGWLLLSNTLFITILKLKGIEFIEHINK</sequence>
<protein>
    <submittedName>
        <fullName evidence="2">Uncharacterized protein</fullName>
    </submittedName>
</protein>
<organism evidence="2">
    <name type="scientific">Megaviridae environmental sample</name>
    <dbReference type="NCBI Taxonomy" id="1737588"/>
    <lineage>
        <taxon>Viruses</taxon>
        <taxon>Varidnaviria</taxon>
        <taxon>Bamfordvirae</taxon>
        <taxon>Nucleocytoviricota</taxon>
        <taxon>Megaviricetes</taxon>
        <taxon>Imitervirales</taxon>
        <taxon>Mimiviridae</taxon>
        <taxon>environmental samples</taxon>
    </lineage>
</organism>
<keyword evidence="1" id="KW-1133">Transmembrane helix</keyword>
<keyword evidence="1" id="KW-0472">Membrane</keyword>
<proteinExistence type="predicted"/>
<dbReference type="EMBL" id="MN448297">
    <property type="protein sequence ID" value="QFG75031.1"/>
    <property type="molecule type" value="Genomic_DNA"/>
</dbReference>
<feature type="transmembrane region" description="Helical" evidence="1">
    <location>
        <begin position="69"/>
        <end position="88"/>
    </location>
</feature>
<reference evidence="2" key="1">
    <citation type="journal article" date="2019" name="Philos. Trans. R. Soc. Lond., B, Biol. Sci.">
        <title>Targeted metagenomic recovery of four divergent viruses reveals shared and distinctive characteristics of giant viruses of marine eukaryotes.</title>
        <authorList>
            <person name="Needham D.M."/>
            <person name="Poirier C."/>
            <person name="Hehenberger E."/>
            <person name="Jimenez V."/>
            <person name="Swalwell J.E."/>
            <person name="Santoro A.E."/>
            <person name="Worden A.Z."/>
        </authorList>
    </citation>
    <scope>NUCLEOTIDE SEQUENCE</scope>
    <source>
        <strain evidence="2">OPacV-421</strain>
    </source>
</reference>
<feature type="transmembrane region" description="Helical" evidence="1">
    <location>
        <begin position="12"/>
        <end position="31"/>
    </location>
</feature>
<feature type="transmembrane region" description="Helical" evidence="1">
    <location>
        <begin position="37"/>
        <end position="57"/>
    </location>
</feature>
<evidence type="ECO:0000313" key="2">
    <source>
        <dbReference type="EMBL" id="QFG75031.1"/>
    </source>
</evidence>
<name>A0A5J6VNQ5_9VIRU</name>
<keyword evidence="1" id="KW-0812">Transmembrane</keyword>
<evidence type="ECO:0000256" key="1">
    <source>
        <dbReference type="SAM" id="Phobius"/>
    </source>
</evidence>
<accession>A0A5J6VNQ5</accession>